<gene>
    <name evidence="2" type="ORF">UX20_C0029G0019</name>
</gene>
<comment type="caution">
    <text evidence="2">The sequence shown here is derived from an EMBL/GenBank/DDBJ whole genome shotgun (WGS) entry which is preliminary data.</text>
</comment>
<keyword evidence="1" id="KW-0472">Membrane</keyword>
<evidence type="ECO:0000313" key="3">
    <source>
        <dbReference type="Proteomes" id="UP000034911"/>
    </source>
</evidence>
<reference evidence="2 3" key="1">
    <citation type="journal article" date="2015" name="Nature">
        <title>rRNA introns, odd ribosomes, and small enigmatic genomes across a large radiation of phyla.</title>
        <authorList>
            <person name="Brown C.T."/>
            <person name="Hug L.A."/>
            <person name="Thomas B.C."/>
            <person name="Sharon I."/>
            <person name="Castelle C.J."/>
            <person name="Singh A."/>
            <person name="Wilkins M.J."/>
            <person name="Williams K.H."/>
            <person name="Banfield J.F."/>
        </authorList>
    </citation>
    <scope>NUCLEOTIDE SEQUENCE [LARGE SCALE GENOMIC DNA]</scope>
</reference>
<sequence>MGSIIVPVIGAIASWFTYYAFGVPWWAGALSIPLIMILSVIGIHATALTSVTPVGALSKITQLSIRAFRGLHHKDWAKFDVRVEDETGIPYFTDSNPNTAFGPDLGLPMTEVLALHGVRFDEMLASLLSKYARAVR</sequence>
<organism evidence="2 3">
    <name type="scientific">Candidatus Magasanikbacteria bacterium GW2011_GWC2_45_8</name>
    <dbReference type="NCBI Taxonomy" id="1619050"/>
    <lineage>
        <taxon>Bacteria</taxon>
        <taxon>Candidatus Magasanikiibacteriota</taxon>
    </lineage>
</organism>
<dbReference type="AlphaFoldDB" id="A0A0G1MY92"/>
<feature type="transmembrane region" description="Helical" evidence="1">
    <location>
        <begin position="5"/>
        <end position="26"/>
    </location>
</feature>
<dbReference type="Proteomes" id="UP000034911">
    <property type="component" value="Unassembled WGS sequence"/>
</dbReference>
<evidence type="ECO:0000256" key="1">
    <source>
        <dbReference type="SAM" id="Phobius"/>
    </source>
</evidence>
<feature type="transmembrane region" description="Helical" evidence="1">
    <location>
        <begin position="32"/>
        <end position="57"/>
    </location>
</feature>
<evidence type="ECO:0008006" key="4">
    <source>
        <dbReference type="Google" id="ProtNLM"/>
    </source>
</evidence>
<accession>A0A0G1MY92</accession>
<protein>
    <recommendedName>
        <fullName evidence="4">D-alanine-D-alanine ligase</fullName>
    </recommendedName>
</protein>
<name>A0A0G1MY92_9BACT</name>
<keyword evidence="1" id="KW-0812">Transmembrane</keyword>
<dbReference type="STRING" id="1619050.UX20_C0029G0019"/>
<dbReference type="Gene3D" id="3.30.470.20">
    <property type="entry name" value="ATP-grasp fold, B domain"/>
    <property type="match status" value="1"/>
</dbReference>
<evidence type="ECO:0000313" key="2">
    <source>
        <dbReference type="EMBL" id="KKU13194.1"/>
    </source>
</evidence>
<dbReference type="EMBL" id="LCLH01000029">
    <property type="protein sequence ID" value="KKU13194.1"/>
    <property type="molecule type" value="Genomic_DNA"/>
</dbReference>
<proteinExistence type="predicted"/>
<keyword evidence="1" id="KW-1133">Transmembrane helix</keyword>